<evidence type="ECO:0000313" key="2">
    <source>
        <dbReference type="Proteomes" id="UP000176631"/>
    </source>
</evidence>
<dbReference type="STRING" id="1802593.A2172_01250"/>
<name>A0A1G1W900_9BACT</name>
<organism evidence="1 2">
    <name type="scientific">Candidatus Woykebacteria bacterium RBG_13_40_15</name>
    <dbReference type="NCBI Taxonomy" id="1802593"/>
    <lineage>
        <taxon>Bacteria</taxon>
        <taxon>Candidatus Woykeibacteriota</taxon>
    </lineage>
</organism>
<dbReference type="PANTHER" id="PTHR47618">
    <property type="entry name" value="BIFUNCTIONAL OLIGORIBONUCLEASE AND PAP PHOSPHATASE NRNA"/>
    <property type="match status" value="1"/>
</dbReference>
<protein>
    <recommendedName>
        <fullName evidence="3">DDH domain-containing protein</fullName>
    </recommendedName>
</protein>
<evidence type="ECO:0000313" key="1">
    <source>
        <dbReference type="EMBL" id="OGY24153.1"/>
    </source>
</evidence>
<dbReference type="InterPro" id="IPR038763">
    <property type="entry name" value="DHH_sf"/>
</dbReference>
<dbReference type="InterPro" id="IPR051319">
    <property type="entry name" value="Oligoribo/pAp-PDE_c-di-AMP_PDE"/>
</dbReference>
<evidence type="ECO:0008006" key="3">
    <source>
        <dbReference type="Google" id="ProtNLM"/>
    </source>
</evidence>
<dbReference type="EMBL" id="MHCP01000015">
    <property type="protein sequence ID" value="OGY24153.1"/>
    <property type="molecule type" value="Genomic_DNA"/>
</dbReference>
<dbReference type="AlphaFoldDB" id="A0A1G1W900"/>
<sequence>MQITAENFTLLANLIQTSKKILIFVGENPSIDCLAAAIFLEENLSGENKSLEVVASGNIPDSFKSFSEKISNKASAKKLVISFNWKELAVEKVSYNLEGDNFNFIVTPRNRKISGEEVKISYQGQEEDLIIVLGVSALSELEYFSGSSSDKPMINIDKSNKNELFGTLNFVNSQADSISAIVASIFEKANLPVKLATSGDLLILGIRSATNNFNNVLDPATFEAAAFGARLKERVEERDNLKPKEELKEETNIPADWLAPKVLHSKEIHN</sequence>
<dbReference type="Proteomes" id="UP000176631">
    <property type="component" value="Unassembled WGS sequence"/>
</dbReference>
<gene>
    <name evidence="1" type="ORF">A2172_01250</name>
</gene>
<accession>A0A1G1W900</accession>
<dbReference type="Gene3D" id="3.90.1640.10">
    <property type="entry name" value="inorganic pyrophosphatase (n-terminal core)"/>
    <property type="match status" value="2"/>
</dbReference>
<comment type="caution">
    <text evidence="1">The sequence shown here is derived from an EMBL/GenBank/DDBJ whole genome shotgun (WGS) entry which is preliminary data.</text>
</comment>
<proteinExistence type="predicted"/>
<reference evidence="1 2" key="1">
    <citation type="journal article" date="2016" name="Nat. Commun.">
        <title>Thousands of microbial genomes shed light on interconnected biogeochemical processes in an aquifer system.</title>
        <authorList>
            <person name="Anantharaman K."/>
            <person name="Brown C.T."/>
            <person name="Hug L.A."/>
            <person name="Sharon I."/>
            <person name="Castelle C.J."/>
            <person name="Probst A.J."/>
            <person name="Thomas B.C."/>
            <person name="Singh A."/>
            <person name="Wilkins M.J."/>
            <person name="Karaoz U."/>
            <person name="Brodie E.L."/>
            <person name="Williams K.H."/>
            <person name="Hubbard S.S."/>
            <person name="Banfield J.F."/>
        </authorList>
    </citation>
    <scope>NUCLEOTIDE SEQUENCE [LARGE SCALE GENOMIC DNA]</scope>
</reference>
<dbReference type="SUPFAM" id="SSF64182">
    <property type="entry name" value="DHH phosphoesterases"/>
    <property type="match status" value="1"/>
</dbReference>
<dbReference type="PANTHER" id="PTHR47618:SF1">
    <property type="entry name" value="BIFUNCTIONAL OLIGORIBONUCLEASE AND PAP PHOSPHATASE NRNA"/>
    <property type="match status" value="1"/>
</dbReference>